<dbReference type="Proteomes" id="UP001165667">
    <property type="component" value="Unassembled WGS sequence"/>
</dbReference>
<dbReference type="InterPro" id="IPR006680">
    <property type="entry name" value="Amidohydro-rel"/>
</dbReference>
<reference evidence="4" key="1">
    <citation type="submission" date="2022-05" db="EMBL/GenBank/DDBJ databases">
        <authorList>
            <person name="Pankratov T."/>
        </authorList>
    </citation>
    <scope>NUCLEOTIDE SEQUENCE</scope>
    <source>
        <strain evidence="4">BP6-180914</strain>
    </source>
</reference>
<gene>
    <name evidence="4" type="ORF">M8523_24570</name>
</gene>
<feature type="domain" description="Amidohydrolase-related" evidence="3">
    <location>
        <begin position="54"/>
        <end position="412"/>
    </location>
</feature>
<dbReference type="GO" id="GO:0016810">
    <property type="term" value="F:hydrolase activity, acting on carbon-nitrogen (but not peptide) bonds"/>
    <property type="evidence" value="ECO:0007669"/>
    <property type="project" value="InterPro"/>
</dbReference>
<name>A0AA41YYZ7_9HYPH</name>
<dbReference type="SUPFAM" id="SSF51338">
    <property type="entry name" value="Composite domain of metallo-dependent hydrolases"/>
    <property type="match status" value="1"/>
</dbReference>
<dbReference type="Gene3D" id="3.20.20.140">
    <property type="entry name" value="Metal-dependent hydrolases"/>
    <property type="match status" value="1"/>
</dbReference>
<sequence length="466" mass="50623">MDRTIIRNAIVLSMDSTIGEHLDCDVLIEGTKIVAVQPNLGPVDALEIDGRDSIVMPGFVDTHRHTWQCLLRNTATDWSLAQYFGGVRGVMGELYTPDDMYVANYIGSLEALDAGITTMVDWSHNNNSPDHADMAIKGLRDAGLRAVFGYGNANREWFPISNLPTDFADVARVRKQHFSSDDGLVTMAFAARGPQFATMEQTEIDFRRARALDLPITLHAGDGLWGLDHPIDQLNAKGLLGPRTTYVHCCTLSDHEFKLMAESGGSASLSAEVELNMGHGNPATLGCLKYGLRPSISIDVCTSVGGDMFTQIRVLMAASRGVVNAEALRDRKLLDPVPLTARDMLDFATLQGAKTANLDHRTGSLTPGKDADLIILDTNALNMFPVNNPVGAVVSDAHIGNIDSVFVRGRAVKRHGKLVDVDIKALRRRMESTVEGLFERAGVARDGNWLPKPYVGGTDADVSDID</sequence>
<protein>
    <submittedName>
        <fullName evidence="4">Amidohydrolase family protein</fullName>
    </submittedName>
</protein>
<evidence type="ECO:0000313" key="5">
    <source>
        <dbReference type="Proteomes" id="UP001165667"/>
    </source>
</evidence>
<dbReference type="AlphaFoldDB" id="A0AA41YYZ7"/>
<keyword evidence="2" id="KW-0378">Hydrolase</keyword>
<evidence type="ECO:0000256" key="2">
    <source>
        <dbReference type="ARBA" id="ARBA00022801"/>
    </source>
</evidence>
<keyword evidence="5" id="KW-1185">Reference proteome</keyword>
<evidence type="ECO:0000256" key="1">
    <source>
        <dbReference type="ARBA" id="ARBA00006745"/>
    </source>
</evidence>
<dbReference type="NCBIfam" id="NF006056">
    <property type="entry name" value="PRK08204.1"/>
    <property type="match status" value="1"/>
</dbReference>
<accession>A0AA41YYZ7</accession>
<dbReference type="InterPro" id="IPR011059">
    <property type="entry name" value="Metal-dep_hydrolase_composite"/>
</dbReference>
<dbReference type="RefSeq" id="WP_282587560.1">
    <property type="nucleotide sequence ID" value="NZ_JAMOIM010000022.1"/>
</dbReference>
<dbReference type="EMBL" id="JAMOIM010000022">
    <property type="protein sequence ID" value="MCW6511181.1"/>
    <property type="molecule type" value="Genomic_DNA"/>
</dbReference>
<organism evidence="4 5">
    <name type="scientific">Lichenifustis flavocetrariae</name>
    <dbReference type="NCBI Taxonomy" id="2949735"/>
    <lineage>
        <taxon>Bacteria</taxon>
        <taxon>Pseudomonadati</taxon>
        <taxon>Pseudomonadota</taxon>
        <taxon>Alphaproteobacteria</taxon>
        <taxon>Hyphomicrobiales</taxon>
        <taxon>Lichenihabitantaceae</taxon>
        <taxon>Lichenifustis</taxon>
    </lineage>
</organism>
<dbReference type="Gene3D" id="2.30.40.10">
    <property type="entry name" value="Urease, subunit C, domain 1"/>
    <property type="match status" value="1"/>
</dbReference>
<evidence type="ECO:0000313" key="4">
    <source>
        <dbReference type="EMBL" id="MCW6511181.1"/>
    </source>
</evidence>
<dbReference type="InterPro" id="IPR032466">
    <property type="entry name" value="Metal_Hydrolase"/>
</dbReference>
<comment type="caution">
    <text evidence="4">The sequence shown here is derived from an EMBL/GenBank/DDBJ whole genome shotgun (WGS) entry which is preliminary data.</text>
</comment>
<comment type="similarity">
    <text evidence="1">Belongs to the metallo-dependent hydrolases superfamily. ATZ/TRZ family.</text>
</comment>
<dbReference type="InterPro" id="IPR050287">
    <property type="entry name" value="MTA/SAH_deaminase"/>
</dbReference>
<dbReference type="SUPFAM" id="SSF51556">
    <property type="entry name" value="Metallo-dependent hydrolases"/>
    <property type="match status" value="1"/>
</dbReference>
<dbReference type="Pfam" id="PF01979">
    <property type="entry name" value="Amidohydro_1"/>
    <property type="match status" value="1"/>
</dbReference>
<proteinExistence type="inferred from homology"/>
<evidence type="ECO:0000259" key="3">
    <source>
        <dbReference type="Pfam" id="PF01979"/>
    </source>
</evidence>
<dbReference type="PANTHER" id="PTHR43794:SF11">
    <property type="entry name" value="AMIDOHYDROLASE-RELATED DOMAIN-CONTAINING PROTEIN"/>
    <property type="match status" value="1"/>
</dbReference>
<dbReference type="PANTHER" id="PTHR43794">
    <property type="entry name" value="AMINOHYDROLASE SSNA-RELATED"/>
    <property type="match status" value="1"/>
</dbReference>